<organism evidence="12 13">
    <name type="scientific">Cellvibrio zantedeschiae</name>
    <dbReference type="NCBI Taxonomy" id="1237077"/>
    <lineage>
        <taxon>Bacteria</taxon>
        <taxon>Pseudomonadati</taxon>
        <taxon>Pseudomonadota</taxon>
        <taxon>Gammaproteobacteria</taxon>
        <taxon>Cellvibrionales</taxon>
        <taxon>Cellvibrionaceae</taxon>
        <taxon>Cellvibrio</taxon>
    </lineage>
</organism>
<feature type="transmembrane region" description="Helical" evidence="10">
    <location>
        <begin position="23"/>
        <end position="43"/>
    </location>
</feature>
<evidence type="ECO:0000256" key="6">
    <source>
        <dbReference type="ARBA" id="ARBA00022692"/>
    </source>
</evidence>
<dbReference type="Pfam" id="PF03544">
    <property type="entry name" value="TonB_C"/>
    <property type="match status" value="1"/>
</dbReference>
<dbReference type="NCBIfam" id="TIGR01352">
    <property type="entry name" value="tonB_Cterm"/>
    <property type="match status" value="1"/>
</dbReference>
<evidence type="ECO:0000256" key="1">
    <source>
        <dbReference type="ARBA" id="ARBA00004383"/>
    </source>
</evidence>
<keyword evidence="8 10" id="KW-1133">Transmembrane helix</keyword>
<protein>
    <submittedName>
        <fullName evidence="12">Transporter TonB</fullName>
    </submittedName>
</protein>
<evidence type="ECO:0000256" key="7">
    <source>
        <dbReference type="ARBA" id="ARBA00022927"/>
    </source>
</evidence>
<keyword evidence="13" id="KW-1185">Reference proteome</keyword>
<evidence type="ECO:0000256" key="3">
    <source>
        <dbReference type="ARBA" id="ARBA00022448"/>
    </source>
</evidence>
<dbReference type="EMBL" id="BMYZ01000003">
    <property type="protein sequence ID" value="GGY82655.1"/>
    <property type="molecule type" value="Genomic_DNA"/>
</dbReference>
<evidence type="ECO:0000256" key="10">
    <source>
        <dbReference type="SAM" id="Phobius"/>
    </source>
</evidence>
<comment type="similarity">
    <text evidence="2">Belongs to the TonB family.</text>
</comment>
<feature type="domain" description="TonB C-terminal" evidence="11">
    <location>
        <begin position="203"/>
        <end position="302"/>
    </location>
</feature>
<dbReference type="SUPFAM" id="SSF74653">
    <property type="entry name" value="TolA/TonB C-terminal domain"/>
    <property type="match status" value="1"/>
</dbReference>
<name>A0ABQ3BBA6_9GAMM</name>
<dbReference type="RefSeq" id="WP_229837976.1">
    <property type="nucleotide sequence ID" value="NZ_BMYZ01000003.1"/>
</dbReference>
<comment type="subcellular location">
    <subcellularLocation>
        <location evidence="1">Cell inner membrane</location>
        <topology evidence="1">Single-pass membrane protein</topology>
        <orientation evidence="1">Periplasmic side</orientation>
    </subcellularLocation>
</comment>
<dbReference type="PANTHER" id="PTHR33446">
    <property type="entry name" value="PROTEIN TONB-RELATED"/>
    <property type="match status" value="1"/>
</dbReference>
<reference evidence="13" key="1">
    <citation type="journal article" date="2019" name="Int. J. Syst. Evol. Microbiol.">
        <title>The Global Catalogue of Microorganisms (GCM) 10K type strain sequencing project: providing services to taxonomists for standard genome sequencing and annotation.</title>
        <authorList>
            <consortium name="The Broad Institute Genomics Platform"/>
            <consortium name="The Broad Institute Genome Sequencing Center for Infectious Disease"/>
            <person name="Wu L."/>
            <person name="Ma J."/>
        </authorList>
    </citation>
    <scope>NUCLEOTIDE SEQUENCE [LARGE SCALE GENOMIC DNA]</scope>
    <source>
        <strain evidence="13">KCTC 32239</strain>
    </source>
</reference>
<dbReference type="InterPro" id="IPR006260">
    <property type="entry name" value="TonB/TolA_C"/>
</dbReference>
<accession>A0ABQ3BBA6</accession>
<evidence type="ECO:0000259" key="11">
    <source>
        <dbReference type="PROSITE" id="PS52015"/>
    </source>
</evidence>
<comment type="caution">
    <text evidence="12">The sequence shown here is derived from an EMBL/GenBank/DDBJ whole genome shotgun (WGS) entry which is preliminary data.</text>
</comment>
<dbReference type="InterPro" id="IPR051045">
    <property type="entry name" value="TonB-dependent_transducer"/>
</dbReference>
<dbReference type="Proteomes" id="UP000619761">
    <property type="component" value="Unassembled WGS sequence"/>
</dbReference>
<dbReference type="PANTHER" id="PTHR33446:SF11">
    <property type="entry name" value="TONB3"/>
    <property type="match status" value="1"/>
</dbReference>
<dbReference type="PROSITE" id="PS52015">
    <property type="entry name" value="TONB_CTD"/>
    <property type="match status" value="1"/>
</dbReference>
<keyword evidence="4" id="KW-1003">Cell membrane</keyword>
<proteinExistence type="inferred from homology"/>
<keyword evidence="7" id="KW-0653">Protein transport</keyword>
<keyword evidence="6 10" id="KW-0812">Transmembrane</keyword>
<evidence type="ECO:0000256" key="8">
    <source>
        <dbReference type="ARBA" id="ARBA00022989"/>
    </source>
</evidence>
<dbReference type="InterPro" id="IPR037682">
    <property type="entry name" value="TonB_C"/>
</dbReference>
<evidence type="ECO:0000313" key="13">
    <source>
        <dbReference type="Proteomes" id="UP000619761"/>
    </source>
</evidence>
<keyword evidence="9 10" id="KW-0472">Membrane</keyword>
<evidence type="ECO:0000256" key="2">
    <source>
        <dbReference type="ARBA" id="ARBA00006555"/>
    </source>
</evidence>
<keyword evidence="5" id="KW-0997">Cell inner membrane</keyword>
<keyword evidence="3" id="KW-0813">Transport</keyword>
<gene>
    <name evidence="12" type="primary">tonB3</name>
    <name evidence="12" type="ORF">GCM10011613_29370</name>
</gene>
<evidence type="ECO:0000256" key="9">
    <source>
        <dbReference type="ARBA" id="ARBA00023136"/>
    </source>
</evidence>
<evidence type="ECO:0000256" key="5">
    <source>
        <dbReference type="ARBA" id="ARBA00022519"/>
    </source>
</evidence>
<evidence type="ECO:0000256" key="4">
    <source>
        <dbReference type="ARBA" id="ARBA00022475"/>
    </source>
</evidence>
<sequence>MSTAVAMDMSDFQAKPVDAGDRLSFTLFMAIAIHALIILGVTFKMPPASKGSQTIEITLATHKSAKAPKDADFLAQHNQEGSGTEEKARQLTTEKHAEFADTQVRNVNPLPQVAETSTAQKKQQQIVTTTGLSDFKLSDLQSPKSQEEKEKHKGLLENQTAITTEIATLQARLDKQKQEYARRPRVRTLTAVSAKESFDAEYLIKWSEKFERVGTKNYPGEALAKNITGRVMLSVTLRPDGSVEEVLVTLSSGSRILDDSARQIVRLAAPYAKFPPEISRQIDRLKIIRYVRFEPNNITTSDQ</sequence>
<dbReference type="Gene3D" id="3.30.1150.10">
    <property type="match status" value="1"/>
</dbReference>
<evidence type="ECO:0000313" key="12">
    <source>
        <dbReference type="EMBL" id="GGY82655.1"/>
    </source>
</evidence>